<sequence length="96" mass="11235">MDLFTIIAEFRGGTYCSQVYSEDVFSVQKEWIKCLERDKKEIKFLGDKIISELILEIYGENNQPTKLSTLNNIWYNQFSSSNGIFRLNIVKTNDQI</sequence>
<accession>A0ABQ2NLS2</accession>
<dbReference type="RefSeq" id="WP_188618328.1">
    <property type="nucleotide sequence ID" value="NZ_BMLV01000005.1"/>
</dbReference>
<dbReference type="EMBL" id="BMLV01000005">
    <property type="protein sequence ID" value="GGP05554.1"/>
    <property type="molecule type" value="Genomic_DNA"/>
</dbReference>
<organism evidence="1 2">
    <name type="scientific">Cloacibacterium rupense</name>
    <dbReference type="NCBI Taxonomy" id="517423"/>
    <lineage>
        <taxon>Bacteria</taxon>
        <taxon>Pseudomonadati</taxon>
        <taxon>Bacteroidota</taxon>
        <taxon>Flavobacteriia</taxon>
        <taxon>Flavobacteriales</taxon>
        <taxon>Weeksellaceae</taxon>
    </lineage>
</organism>
<name>A0ABQ2NLS2_9FLAO</name>
<evidence type="ECO:0000313" key="1">
    <source>
        <dbReference type="EMBL" id="GGP05554.1"/>
    </source>
</evidence>
<proteinExistence type="predicted"/>
<evidence type="ECO:0000313" key="2">
    <source>
        <dbReference type="Proteomes" id="UP000620064"/>
    </source>
</evidence>
<gene>
    <name evidence="1" type="ORF">GCM10010992_22100</name>
</gene>
<comment type="caution">
    <text evidence="1">The sequence shown here is derived from an EMBL/GenBank/DDBJ whole genome shotgun (WGS) entry which is preliminary data.</text>
</comment>
<keyword evidence="2" id="KW-1185">Reference proteome</keyword>
<reference evidence="2" key="1">
    <citation type="journal article" date="2019" name="Int. J. Syst. Evol. Microbiol.">
        <title>The Global Catalogue of Microorganisms (GCM) 10K type strain sequencing project: providing services to taxonomists for standard genome sequencing and annotation.</title>
        <authorList>
            <consortium name="The Broad Institute Genomics Platform"/>
            <consortium name="The Broad Institute Genome Sequencing Center for Infectious Disease"/>
            <person name="Wu L."/>
            <person name="Ma J."/>
        </authorList>
    </citation>
    <scope>NUCLEOTIDE SEQUENCE [LARGE SCALE GENOMIC DNA]</scope>
    <source>
        <strain evidence="2">CGMCC 1.7656</strain>
    </source>
</reference>
<dbReference type="Proteomes" id="UP000620064">
    <property type="component" value="Unassembled WGS sequence"/>
</dbReference>
<protein>
    <submittedName>
        <fullName evidence="1">Uncharacterized protein</fullName>
    </submittedName>
</protein>